<evidence type="ECO:0000313" key="2">
    <source>
        <dbReference type="EMBL" id="NYF79143.1"/>
    </source>
</evidence>
<name>A0A7Y9PHC1_9BACT</name>
<dbReference type="GO" id="GO:0032259">
    <property type="term" value="P:methylation"/>
    <property type="evidence" value="ECO:0007669"/>
    <property type="project" value="UniProtKB-KW"/>
</dbReference>
<evidence type="ECO:0000259" key="1">
    <source>
        <dbReference type="Pfam" id="PF13649"/>
    </source>
</evidence>
<dbReference type="Gene3D" id="3.40.50.150">
    <property type="entry name" value="Vaccinia Virus protein VP39"/>
    <property type="match status" value="1"/>
</dbReference>
<gene>
    <name evidence="2" type="ORF">HDF17_001430</name>
</gene>
<dbReference type="AlphaFoldDB" id="A0A7Y9PHC1"/>
<keyword evidence="2" id="KW-0808">Transferase</keyword>
<dbReference type="GO" id="GO:0008168">
    <property type="term" value="F:methyltransferase activity"/>
    <property type="evidence" value="ECO:0007669"/>
    <property type="project" value="UniProtKB-KW"/>
</dbReference>
<keyword evidence="2" id="KW-0489">Methyltransferase</keyword>
<comment type="caution">
    <text evidence="2">The sequence shown here is derived from an EMBL/GenBank/DDBJ whole genome shotgun (WGS) entry which is preliminary data.</text>
</comment>
<reference evidence="2 3" key="1">
    <citation type="submission" date="2020-07" db="EMBL/GenBank/DDBJ databases">
        <title>Genomic Encyclopedia of Type Strains, Phase IV (KMG-V): Genome sequencing to study the core and pangenomes of soil and plant-associated prokaryotes.</title>
        <authorList>
            <person name="Whitman W."/>
        </authorList>
    </citation>
    <scope>NUCLEOTIDE SEQUENCE [LARGE SCALE GENOMIC DNA]</scope>
    <source>
        <strain evidence="2 3">X4EP2</strain>
    </source>
</reference>
<feature type="domain" description="Methyltransferase" evidence="1">
    <location>
        <begin position="74"/>
        <end position="166"/>
    </location>
</feature>
<dbReference type="SUPFAM" id="SSF53335">
    <property type="entry name" value="S-adenosyl-L-methionine-dependent methyltransferases"/>
    <property type="match status" value="1"/>
</dbReference>
<accession>A0A7Y9PHC1</accession>
<protein>
    <submittedName>
        <fullName evidence="2">SAM-dependent methyltransferase</fullName>
    </submittedName>
</protein>
<dbReference type="InterPro" id="IPR041698">
    <property type="entry name" value="Methyltransf_25"/>
</dbReference>
<dbReference type="CDD" id="cd02440">
    <property type="entry name" value="AdoMet_MTases"/>
    <property type="match status" value="1"/>
</dbReference>
<dbReference type="Proteomes" id="UP000589520">
    <property type="component" value="Unassembled WGS sequence"/>
</dbReference>
<sequence length="249" mass="28113">MSARVSAGELDLSRRADPETLPELMDQPCTYEELNACLRDIARVNRLTLAYRPTLSWLAELIGQSSVSIGPLHIVDVGCGHGDMLRRIHGWAARRGVAVNLTGIDLNPDAIRSAVEATPANQNIRWVHGDAFSYRPATGIDVVVSSLVMHHLSNAEIIPFLRWMEATARRGWFINDLHRTALPYRAFGWMTTLFDFHPFVQRDGLVSIRRSFLAEDWRRLCGAANLALEDLSIREYRPARLCVGRIKRE</sequence>
<evidence type="ECO:0000313" key="3">
    <source>
        <dbReference type="Proteomes" id="UP000589520"/>
    </source>
</evidence>
<keyword evidence="3" id="KW-1185">Reference proteome</keyword>
<dbReference type="InterPro" id="IPR029063">
    <property type="entry name" value="SAM-dependent_MTases_sf"/>
</dbReference>
<dbReference type="RefSeq" id="WP_246301636.1">
    <property type="nucleotide sequence ID" value="NZ_JACCCW010000001.1"/>
</dbReference>
<dbReference type="EMBL" id="JACCCW010000001">
    <property type="protein sequence ID" value="NYF79143.1"/>
    <property type="molecule type" value="Genomic_DNA"/>
</dbReference>
<organism evidence="2 3">
    <name type="scientific">Granulicella arctica</name>
    <dbReference type="NCBI Taxonomy" id="940613"/>
    <lineage>
        <taxon>Bacteria</taxon>
        <taxon>Pseudomonadati</taxon>
        <taxon>Acidobacteriota</taxon>
        <taxon>Terriglobia</taxon>
        <taxon>Terriglobales</taxon>
        <taxon>Acidobacteriaceae</taxon>
        <taxon>Granulicella</taxon>
    </lineage>
</organism>
<proteinExistence type="predicted"/>
<dbReference type="Pfam" id="PF13649">
    <property type="entry name" value="Methyltransf_25"/>
    <property type="match status" value="1"/>
</dbReference>